<evidence type="ECO:0000256" key="2">
    <source>
        <dbReference type="ARBA" id="ARBA00004316"/>
    </source>
</evidence>
<keyword evidence="5" id="KW-0966">Cell projection</keyword>
<evidence type="ECO:0000256" key="3">
    <source>
        <dbReference type="ARBA" id="ARBA00022490"/>
    </source>
</evidence>
<organism evidence="7 8">
    <name type="scientific">Tritrichomonas foetus</name>
    <dbReference type="NCBI Taxonomy" id="1144522"/>
    <lineage>
        <taxon>Eukaryota</taxon>
        <taxon>Metamonada</taxon>
        <taxon>Parabasalia</taxon>
        <taxon>Tritrichomonadida</taxon>
        <taxon>Tritrichomonadidae</taxon>
        <taxon>Tritrichomonas</taxon>
    </lineage>
</organism>
<sequence length="378" mass="44514">MQACQLQPLEAICVAGAVEDCLDRLRVLQSLTPNVITQRDELSNILGDTVAHIIEQQKKCEANYERLVKQRSELKSLSNKTRYKQNQEAIEKQARELQELTCDLCKRLRESPNVSENLMKIQNLRTELITLFESFRAELLEKRAFQGIAQATNRKKEHYENMMQVMQQDKEMQRQIEELTQQIAKTEQEMQRKIESLDTQIKEQKEILSQKLSDNDAEKAKRDDERNAHIAAVMKMNQLAQSKLTKQFKASKYALENESRVHKETTEYFARRRGKIAQMTQTWTERYDRESTDKTRELKSLTDRIEKATTGYITLKPKKEESERLLKLELVRSEERAKQIELYSQQKAFMNKLKILYVLRHRLRGPLPKPKGRRGKKK</sequence>
<comment type="subcellular location">
    <subcellularLocation>
        <location evidence="2">Cell projection</location>
    </subcellularLocation>
    <subcellularLocation>
        <location evidence="1">Cytoplasm</location>
        <location evidence="1">Cytoskeleton</location>
    </subcellularLocation>
</comment>
<dbReference type="GeneID" id="94836776"/>
<name>A0A1J4KDM6_9EUKA</name>
<keyword evidence="8" id="KW-1185">Reference proteome</keyword>
<comment type="caution">
    <text evidence="7">The sequence shown here is derived from an EMBL/GenBank/DDBJ whole genome shotgun (WGS) entry which is preliminary data.</text>
</comment>
<dbReference type="GO" id="GO:0044782">
    <property type="term" value="P:cilium organization"/>
    <property type="evidence" value="ECO:0007669"/>
    <property type="project" value="TreeGrafter"/>
</dbReference>
<accession>A0A1J4KDM6</accession>
<evidence type="ECO:0008006" key="9">
    <source>
        <dbReference type="Google" id="ProtNLM"/>
    </source>
</evidence>
<evidence type="ECO:0000256" key="1">
    <source>
        <dbReference type="ARBA" id="ARBA00004245"/>
    </source>
</evidence>
<dbReference type="VEuPathDB" id="TrichDB:TRFO_21591"/>
<keyword evidence="3" id="KW-0963">Cytoplasm</keyword>
<reference evidence="7" key="1">
    <citation type="submission" date="2016-10" db="EMBL/GenBank/DDBJ databases">
        <authorList>
            <person name="Benchimol M."/>
            <person name="Almeida L.G."/>
            <person name="Vasconcelos A.T."/>
            <person name="Perreira-Neves A."/>
            <person name="Rosa I.A."/>
            <person name="Tasca T."/>
            <person name="Bogo M.R."/>
            <person name="de Souza W."/>
        </authorList>
    </citation>
    <scope>NUCLEOTIDE SEQUENCE [LARGE SCALE GENOMIC DNA]</scope>
    <source>
        <strain evidence="7">K</strain>
    </source>
</reference>
<protein>
    <recommendedName>
        <fullName evidence="9">Dynein regulatory complex protein 9</fullName>
    </recommendedName>
</protein>
<evidence type="ECO:0000256" key="6">
    <source>
        <dbReference type="SAM" id="Coils"/>
    </source>
</evidence>
<dbReference type="EMBL" id="MLAK01000637">
    <property type="protein sequence ID" value="OHT09537.1"/>
    <property type="molecule type" value="Genomic_DNA"/>
</dbReference>
<dbReference type="OrthoDB" id="10254713at2759"/>
<gene>
    <name evidence="7" type="ORF">TRFO_21591</name>
</gene>
<evidence type="ECO:0000313" key="8">
    <source>
        <dbReference type="Proteomes" id="UP000179807"/>
    </source>
</evidence>
<keyword evidence="4" id="KW-0206">Cytoskeleton</keyword>
<feature type="coiled-coil region" evidence="6">
    <location>
        <begin position="148"/>
        <end position="207"/>
    </location>
</feature>
<dbReference type="InterPro" id="IPR042618">
    <property type="entry name" value="IQCG"/>
</dbReference>
<dbReference type="GO" id="GO:0031514">
    <property type="term" value="C:motile cilium"/>
    <property type="evidence" value="ECO:0007669"/>
    <property type="project" value="TreeGrafter"/>
</dbReference>
<evidence type="ECO:0000256" key="5">
    <source>
        <dbReference type="ARBA" id="ARBA00023273"/>
    </source>
</evidence>
<dbReference type="Proteomes" id="UP000179807">
    <property type="component" value="Unassembled WGS sequence"/>
</dbReference>
<dbReference type="RefSeq" id="XP_068362673.1">
    <property type="nucleotide sequence ID" value="XM_068502072.1"/>
</dbReference>
<dbReference type="PANTHER" id="PTHR14871:SF1">
    <property type="entry name" value="DYNEIN REGULATORY COMPLEX PROTEIN 9"/>
    <property type="match status" value="1"/>
</dbReference>
<dbReference type="PANTHER" id="PTHR14871">
    <property type="entry name" value="DYNEIN REGULATORY COMPLEX PROTEIN 9"/>
    <property type="match status" value="1"/>
</dbReference>
<dbReference type="AlphaFoldDB" id="A0A1J4KDM6"/>
<dbReference type="GO" id="GO:0005856">
    <property type="term" value="C:cytoskeleton"/>
    <property type="evidence" value="ECO:0007669"/>
    <property type="project" value="UniProtKB-SubCell"/>
</dbReference>
<keyword evidence="6" id="KW-0175">Coiled coil</keyword>
<proteinExistence type="predicted"/>
<evidence type="ECO:0000313" key="7">
    <source>
        <dbReference type="EMBL" id="OHT09537.1"/>
    </source>
</evidence>
<dbReference type="GO" id="GO:0005737">
    <property type="term" value="C:cytoplasm"/>
    <property type="evidence" value="ECO:0007669"/>
    <property type="project" value="TreeGrafter"/>
</dbReference>
<evidence type="ECO:0000256" key="4">
    <source>
        <dbReference type="ARBA" id="ARBA00023212"/>
    </source>
</evidence>